<keyword evidence="2" id="KW-1185">Reference proteome</keyword>
<dbReference type="SUPFAM" id="SSF56784">
    <property type="entry name" value="HAD-like"/>
    <property type="match status" value="1"/>
</dbReference>
<dbReference type="PANTHER" id="PTHR18901:SF38">
    <property type="entry name" value="PSEUDOURIDINE-5'-PHOSPHATASE"/>
    <property type="match status" value="1"/>
</dbReference>
<protein>
    <submittedName>
        <fullName evidence="1">4361_t:CDS:1</fullName>
    </submittedName>
</protein>
<dbReference type="Pfam" id="PF00702">
    <property type="entry name" value="Hydrolase"/>
    <property type="match status" value="1"/>
</dbReference>
<dbReference type="InterPro" id="IPR023214">
    <property type="entry name" value="HAD_sf"/>
</dbReference>
<proteinExistence type="predicted"/>
<dbReference type="InterPro" id="IPR023198">
    <property type="entry name" value="PGP-like_dom2"/>
</dbReference>
<evidence type="ECO:0000313" key="1">
    <source>
        <dbReference type="EMBL" id="CAG8816281.1"/>
    </source>
</evidence>
<name>A0ABN7W504_GIGMA</name>
<dbReference type="InterPro" id="IPR006439">
    <property type="entry name" value="HAD-SF_hydro_IA"/>
</dbReference>
<reference evidence="1 2" key="1">
    <citation type="submission" date="2021-06" db="EMBL/GenBank/DDBJ databases">
        <authorList>
            <person name="Kallberg Y."/>
            <person name="Tangrot J."/>
            <person name="Rosling A."/>
        </authorList>
    </citation>
    <scope>NUCLEOTIDE SEQUENCE [LARGE SCALE GENOMIC DNA]</scope>
    <source>
        <strain evidence="1 2">120-4 pot B 10/14</strain>
    </source>
</reference>
<dbReference type="PANTHER" id="PTHR18901">
    <property type="entry name" value="2-DEOXYGLUCOSE-6-PHOSPHATE PHOSPHATASE 2"/>
    <property type="match status" value="1"/>
</dbReference>
<dbReference type="Pfam" id="PF13419">
    <property type="entry name" value="HAD_2"/>
    <property type="match status" value="1"/>
</dbReference>
<dbReference type="InterPro" id="IPR041492">
    <property type="entry name" value="HAD_2"/>
</dbReference>
<evidence type="ECO:0000313" key="2">
    <source>
        <dbReference type="Proteomes" id="UP000789901"/>
    </source>
</evidence>
<feature type="non-terminal residue" evidence="1">
    <location>
        <position position="154"/>
    </location>
</feature>
<gene>
    <name evidence="1" type="ORF">GMARGA_LOCUS26502</name>
</gene>
<dbReference type="Gene3D" id="1.10.150.240">
    <property type="entry name" value="Putative phosphatase, domain 2"/>
    <property type="match status" value="1"/>
</dbReference>
<accession>A0ABN7W504</accession>
<organism evidence="1 2">
    <name type="scientific">Gigaspora margarita</name>
    <dbReference type="NCBI Taxonomy" id="4874"/>
    <lineage>
        <taxon>Eukaryota</taxon>
        <taxon>Fungi</taxon>
        <taxon>Fungi incertae sedis</taxon>
        <taxon>Mucoromycota</taxon>
        <taxon>Glomeromycotina</taxon>
        <taxon>Glomeromycetes</taxon>
        <taxon>Diversisporales</taxon>
        <taxon>Gigasporaceae</taxon>
        <taxon>Gigaspora</taxon>
    </lineage>
</organism>
<dbReference type="NCBIfam" id="TIGR01509">
    <property type="entry name" value="HAD-SF-IA-v3"/>
    <property type="match status" value="1"/>
</dbReference>
<dbReference type="InterPro" id="IPR036412">
    <property type="entry name" value="HAD-like_sf"/>
</dbReference>
<dbReference type="Proteomes" id="UP000789901">
    <property type="component" value="Unassembled WGS sequence"/>
</dbReference>
<sequence>MNIKYCIFDVDGLLLDTEDIYAESTREILKRYSKEYTPELQARCLGLNVLDFAYVIASELKLNLNINDFCSERELINKRKFLNIKPMPGAARNNKDLFNMFDNIICGDDVNNGKPEPDIFIKACEMLGNPSPKECLVFEDSINGVIAAQKANMR</sequence>
<dbReference type="EMBL" id="CAJVQB010030967">
    <property type="protein sequence ID" value="CAG8816281.1"/>
    <property type="molecule type" value="Genomic_DNA"/>
</dbReference>
<dbReference type="Gene3D" id="3.40.50.1000">
    <property type="entry name" value="HAD superfamily/HAD-like"/>
    <property type="match status" value="2"/>
</dbReference>
<comment type="caution">
    <text evidence="1">The sequence shown here is derived from an EMBL/GenBank/DDBJ whole genome shotgun (WGS) entry which is preliminary data.</text>
</comment>